<keyword evidence="2" id="KW-1185">Reference proteome</keyword>
<name>A0A918HRM5_9ACTN</name>
<protein>
    <submittedName>
        <fullName evidence="1">Uncharacterized protein</fullName>
    </submittedName>
</protein>
<comment type="caution">
    <text evidence="1">The sequence shown here is derived from an EMBL/GenBank/DDBJ whole genome shotgun (WGS) entry which is preliminary data.</text>
</comment>
<organism evidence="1 2">
    <name type="scientific">Streptomyces phaeofaciens</name>
    <dbReference type="NCBI Taxonomy" id="68254"/>
    <lineage>
        <taxon>Bacteria</taxon>
        <taxon>Bacillati</taxon>
        <taxon>Actinomycetota</taxon>
        <taxon>Actinomycetes</taxon>
        <taxon>Kitasatosporales</taxon>
        <taxon>Streptomycetaceae</taxon>
        <taxon>Streptomyces</taxon>
    </lineage>
</organism>
<dbReference type="EMBL" id="BMSA01000059">
    <property type="protein sequence ID" value="GGT98899.1"/>
    <property type="molecule type" value="Genomic_DNA"/>
</dbReference>
<evidence type="ECO:0000313" key="2">
    <source>
        <dbReference type="Proteomes" id="UP000646776"/>
    </source>
</evidence>
<evidence type="ECO:0000313" key="1">
    <source>
        <dbReference type="EMBL" id="GGT98899.1"/>
    </source>
</evidence>
<proteinExistence type="predicted"/>
<dbReference type="AlphaFoldDB" id="A0A918HRM5"/>
<dbReference type="Proteomes" id="UP000646776">
    <property type="component" value="Unassembled WGS sequence"/>
</dbReference>
<reference evidence="1" key="2">
    <citation type="submission" date="2020-09" db="EMBL/GenBank/DDBJ databases">
        <authorList>
            <person name="Sun Q."/>
            <person name="Ohkuma M."/>
        </authorList>
    </citation>
    <scope>NUCLEOTIDE SEQUENCE</scope>
    <source>
        <strain evidence="1">JCM 4125</strain>
    </source>
</reference>
<accession>A0A918HRM5</accession>
<gene>
    <name evidence="1" type="ORF">GCM10010226_90110</name>
</gene>
<sequence>MLSVEMRLKVREEIQREVTGFTAKQIHERLVAAGGLESRKSHPRPLSTEERLAAVRRNELRRIWTLMGGTAWDAYSPERDAQADRWHQALRDRQEGASGGAVESDSGLIRYRIVAQRTDPAHPGASVVTNYTYARSVEEAVAKVRRAKEKPGGLYGDQGLYRVVEAVEESPQSEARQLRGARGLFLTAVMDAAVAALDDQPASARPELIEALSEFFFDTVLTRAIVSPDSGEDNAQLHARDGEVLSRLLLAHLADHGLGLVEASAGTGELHALPDRHTGVGRPSLRAEESDEPAELIERALAVCEQHYAAVTGTTSGQWDQESSQELVEVALRSVHLAEPETYPQTLDAYLHEHRARLERLWRRYGPGGMFAGELVLIDLPGCFALCERIETTPLWLEGIWAKHGQEETALERLHDSWLYDTGEEDGR</sequence>
<reference evidence="1" key="1">
    <citation type="journal article" date="2014" name="Int. J. Syst. Evol. Microbiol.">
        <title>Complete genome sequence of Corynebacterium casei LMG S-19264T (=DSM 44701T), isolated from a smear-ripened cheese.</title>
        <authorList>
            <consortium name="US DOE Joint Genome Institute (JGI-PGF)"/>
            <person name="Walter F."/>
            <person name="Albersmeier A."/>
            <person name="Kalinowski J."/>
            <person name="Ruckert C."/>
        </authorList>
    </citation>
    <scope>NUCLEOTIDE SEQUENCE</scope>
    <source>
        <strain evidence="1">JCM 4125</strain>
    </source>
</reference>